<sequence length="111" mass="12108">MGISAIQTCRKQRLPGTCDRHACCSRHYGLRALDKPWHASRRRPRGTRAARGQASALNTLARIAGARATTGGKTTGGSYGAESIAKALRCPSRCPGYDQREWEIWKPPASE</sequence>
<evidence type="ECO:0000313" key="1">
    <source>
        <dbReference type="EMBL" id="SUS06058.1"/>
    </source>
</evidence>
<proteinExistence type="predicted"/>
<protein>
    <submittedName>
        <fullName evidence="1">Uncharacterized protein</fullName>
    </submittedName>
</protein>
<accession>A0A380TD70</accession>
<dbReference type="AlphaFoldDB" id="A0A380TD70"/>
<organism evidence="1">
    <name type="scientific">metagenome</name>
    <dbReference type="NCBI Taxonomy" id="256318"/>
    <lineage>
        <taxon>unclassified sequences</taxon>
        <taxon>metagenomes</taxon>
    </lineage>
</organism>
<reference evidence="1" key="1">
    <citation type="submission" date="2018-07" db="EMBL/GenBank/DDBJ databases">
        <authorList>
            <person name="Quirk P.G."/>
            <person name="Krulwich T.A."/>
        </authorList>
    </citation>
    <scope>NUCLEOTIDE SEQUENCE</scope>
</reference>
<gene>
    <name evidence="1" type="ORF">DF3PB_2360004</name>
</gene>
<dbReference type="EMBL" id="UIDG01000153">
    <property type="protein sequence ID" value="SUS06058.1"/>
    <property type="molecule type" value="Genomic_DNA"/>
</dbReference>
<name>A0A380TD70_9ZZZZ</name>